<dbReference type="Gene3D" id="1.20.120.450">
    <property type="entry name" value="dinb family like domain"/>
    <property type="match status" value="1"/>
</dbReference>
<dbReference type="SUPFAM" id="SSF109854">
    <property type="entry name" value="DinB/YfiT-like putative metalloenzymes"/>
    <property type="match status" value="1"/>
</dbReference>
<dbReference type="AlphaFoldDB" id="A0A1X1ZWT5"/>
<dbReference type="GO" id="GO:0046872">
    <property type="term" value="F:metal ion binding"/>
    <property type="evidence" value="ECO:0007669"/>
    <property type="project" value="InterPro"/>
</dbReference>
<dbReference type="RefSeq" id="WP_085076841.1">
    <property type="nucleotide sequence ID" value="NZ_JACKRZ010000365.1"/>
</dbReference>
<protein>
    <recommendedName>
        <fullName evidence="5">Mycothiol-dependent maleylpyruvate isomerase metal-binding domain-containing protein</fullName>
    </recommendedName>
</protein>
<reference evidence="3 4" key="1">
    <citation type="submission" date="2016-01" db="EMBL/GenBank/DDBJ databases">
        <title>The new phylogeny of the genus Mycobacterium.</title>
        <authorList>
            <person name="Tarcisio F."/>
            <person name="Conor M."/>
            <person name="Antonella G."/>
            <person name="Elisabetta G."/>
            <person name="Giulia F.S."/>
            <person name="Sara T."/>
            <person name="Anna F."/>
            <person name="Clotilde B."/>
            <person name="Roberto B."/>
            <person name="Veronica D.S."/>
            <person name="Fabio R."/>
            <person name="Monica P."/>
            <person name="Olivier J."/>
            <person name="Enrico T."/>
            <person name="Nicola S."/>
        </authorList>
    </citation>
    <scope>NUCLEOTIDE SEQUENCE [LARGE SCALE GENOMIC DNA]</scope>
    <source>
        <strain evidence="3 4">DSM 44572</strain>
    </source>
</reference>
<organism evidence="3 4">
    <name type="scientific">Mycobacterium palustre</name>
    <dbReference type="NCBI Taxonomy" id="153971"/>
    <lineage>
        <taxon>Bacteria</taxon>
        <taxon>Bacillati</taxon>
        <taxon>Actinomycetota</taxon>
        <taxon>Actinomycetes</taxon>
        <taxon>Mycobacteriales</taxon>
        <taxon>Mycobacteriaceae</taxon>
        <taxon>Mycobacterium</taxon>
        <taxon>Mycobacterium simiae complex</taxon>
    </lineage>
</organism>
<dbReference type="InterPro" id="IPR010872">
    <property type="entry name" value="MDMPI_C-term_domain"/>
</dbReference>
<dbReference type="InterPro" id="IPR017517">
    <property type="entry name" value="Maleyloyr_isom"/>
</dbReference>
<dbReference type="NCBIfam" id="TIGR03083">
    <property type="entry name" value="maleylpyruvate isomerase family mycothiol-dependent enzyme"/>
    <property type="match status" value="1"/>
</dbReference>
<accession>A0A1X1ZWT5</accession>
<dbReference type="InterPro" id="IPR024344">
    <property type="entry name" value="MDMPI_metal-binding"/>
</dbReference>
<name>A0A1X1ZWT5_9MYCO</name>
<comment type="caution">
    <text evidence="3">The sequence shown here is derived from an EMBL/GenBank/DDBJ whole genome shotgun (WGS) entry which is preliminary data.</text>
</comment>
<evidence type="ECO:0008006" key="5">
    <source>
        <dbReference type="Google" id="ProtNLM"/>
    </source>
</evidence>
<dbReference type="PANTHER" id="PTHR40758:SF1">
    <property type="entry name" value="CONSERVED PROTEIN"/>
    <property type="match status" value="1"/>
</dbReference>
<proteinExistence type="predicted"/>
<evidence type="ECO:0000313" key="4">
    <source>
        <dbReference type="Proteomes" id="UP000193529"/>
    </source>
</evidence>
<dbReference type="GO" id="GO:0005886">
    <property type="term" value="C:plasma membrane"/>
    <property type="evidence" value="ECO:0007669"/>
    <property type="project" value="TreeGrafter"/>
</dbReference>
<sequence>MDYASAFLSENSAFAELFRDADQSTPVPTCPGWTFTQLLRHVGRGDRWAAQIVRDRLEEYLDPRDVEGGKPPPDPADAISWLQGGARRLVDAVELTGVETPVWTFLGPRPANWWIRRRLHETAVHRADAALAIGGEFTLDPAIAADGVTEWLERVAIQAGRDGAPLPLEDGHTMHLHATDPGLGEAGEWSIAADDGRLAWSHEHGKGSVALRGGATELLLAATRRVPLADTGIAMFGDEAVWQKWLDRTPF</sequence>
<dbReference type="InterPro" id="IPR034660">
    <property type="entry name" value="DinB/YfiT-like"/>
</dbReference>
<keyword evidence="4" id="KW-1185">Reference proteome</keyword>
<feature type="domain" description="Mycothiol-dependent maleylpyruvate isomerase metal-binding" evidence="2">
    <location>
        <begin position="10"/>
        <end position="130"/>
    </location>
</feature>
<dbReference type="EMBL" id="LQPJ01000055">
    <property type="protein sequence ID" value="ORW28771.1"/>
    <property type="molecule type" value="Genomic_DNA"/>
</dbReference>
<dbReference type="Pfam" id="PF11716">
    <property type="entry name" value="MDMPI_N"/>
    <property type="match status" value="1"/>
</dbReference>
<gene>
    <name evidence="3" type="ORF">AWC19_26565</name>
</gene>
<dbReference type="Pfam" id="PF07398">
    <property type="entry name" value="MDMPI_C"/>
    <property type="match status" value="1"/>
</dbReference>
<evidence type="ECO:0000259" key="2">
    <source>
        <dbReference type="Pfam" id="PF11716"/>
    </source>
</evidence>
<dbReference type="OrthoDB" id="3671213at2"/>
<dbReference type="STRING" id="153971.AWC19_26565"/>
<evidence type="ECO:0000313" key="3">
    <source>
        <dbReference type="EMBL" id="ORW28771.1"/>
    </source>
</evidence>
<feature type="domain" description="MDMPI C-terminal" evidence="1">
    <location>
        <begin position="143"/>
        <end position="243"/>
    </location>
</feature>
<dbReference type="Proteomes" id="UP000193529">
    <property type="component" value="Unassembled WGS sequence"/>
</dbReference>
<dbReference type="PANTHER" id="PTHR40758">
    <property type="entry name" value="CONSERVED PROTEIN"/>
    <property type="match status" value="1"/>
</dbReference>
<evidence type="ECO:0000259" key="1">
    <source>
        <dbReference type="Pfam" id="PF07398"/>
    </source>
</evidence>